<keyword evidence="3" id="KW-0645">Protease</keyword>
<accession>A0AAV7KMC2</accession>
<evidence type="ECO:0008006" key="16">
    <source>
        <dbReference type="Google" id="ProtNLM"/>
    </source>
</evidence>
<keyword evidence="5" id="KW-0677">Repeat</keyword>
<feature type="domain" description="NTR" evidence="13">
    <location>
        <begin position="393"/>
        <end position="512"/>
    </location>
</feature>
<feature type="region of interest" description="Disordered" evidence="10">
    <location>
        <begin position="277"/>
        <end position="387"/>
    </location>
</feature>
<dbReference type="Pfam" id="PF01759">
    <property type="entry name" value="NTR"/>
    <property type="match status" value="1"/>
</dbReference>
<proteinExistence type="predicted"/>
<dbReference type="InterPro" id="IPR008993">
    <property type="entry name" value="TIMP-like_OB-fold"/>
</dbReference>
<sequence length="523" mass="56369">MDLLLLLAALALSWGPHPSGAQEQPQSNITRPIFLCGGDHTGDSGYIASEGFPSHYPSNKKCTWTITVPEGQVVMLSFRVFDLEADPICRYDYLDVYNGHSTTTQRLGRFCGTFRPGAVLSTSNKMMIEMVSDEGTGGRGFLVWYSAGIPHVNEHQFCGGKLEKPQGHLTTPNWPDSDYPPGISCSWHIIASKEKVIELTFGKFDVEGDSYCRYDYVAVFNGGESDDSRRIGKFCGDSSPNTVYSDSNELLVQFVSDLSVTGDGFTATYNVIEKSEIKEKSPTSGSKPLPGNIPDQKPKPAHKPTPAKPTPGKPPKPTPAKATQAPKPTKVPKPTKAAKPTVMAKLSKVLKTTAVPKSSQVRPGREKVTPRTDTTAIPTTTAEGPVLAPPVECPPRCRKTGTLQSNFCANDFVLTGTIKAVTRAPVRGIYATVSILNIFKEGSLSIQQAGQAMSVKVLLLCPRCPVLKKGASYIFMGQVDEEGKGTVGPDNFVVAYKAPQQKILTAIRKKGCSALRKRGAGSS</sequence>
<feature type="signal peptide" evidence="11">
    <location>
        <begin position="1"/>
        <end position="21"/>
    </location>
</feature>
<comment type="caution">
    <text evidence="9">Lacks conserved residue(s) required for the propagation of feature annotation.</text>
</comment>
<dbReference type="AlphaFoldDB" id="A0AAV7KMC2"/>
<evidence type="ECO:0000256" key="4">
    <source>
        <dbReference type="ARBA" id="ARBA00022729"/>
    </source>
</evidence>
<evidence type="ECO:0000313" key="15">
    <source>
        <dbReference type="Proteomes" id="UP001066276"/>
    </source>
</evidence>
<evidence type="ECO:0000313" key="14">
    <source>
        <dbReference type="EMBL" id="KAJ1079977.1"/>
    </source>
</evidence>
<dbReference type="GO" id="GO:0005615">
    <property type="term" value="C:extracellular space"/>
    <property type="evidence" value="ECO:0007669"/>
    <property type="project" value="TreeGrafter"/>
</dbReference>
<evidence type="ECO:0000256" key="6">
    <source>
        <dbReference type="ARBA" id="ARBA00022801"/>
    </source>
</evidence>
<dbReference type="SUPFAM" id="SSF49854">
    <property type="entry name" value="Spermadhesin, CUB domain"/>
    <property type="match status" value="2"/>
</dbReference>
<dbReference type="PANTHER" id="PTHR24251:SF24">
    <property type="entry name" value="PROCOLLAGEN C-ENDOPEPTIDASE ENHANCER 1"/>
    <property type="match status" value="1"/>
</dbReference>
<name>A0AAV7KMC2_PLEWA</name>
<evidence type="ECO:0000256" key="5">
    <source>
        <dbReference type="ARBA" id="ARBA00022737"/>
    </source>
</evidence>
<evidence type="ECO:0000256" key="9">
    <source>
        <dbReference type="PROSITE-ProRule" id="PRU00059"/>
    </source>
</evidence>
<comment type="subcellular location">
    <subcellularLocation>
        <location evidence="1">Secreted</location>
    </subcellularLocation>
</comment>
<keyword evidence="6" id="KW-0378">Hydrolase</keyword>
<feature type="compositionally biased region" description="Low complexity" evidence="10">
    <location>
        <begin position="319"/>
        <end position="341"/>
    </location>
</feature>
<dbReference type="GO" id="GO:0005518">
    <property type="term" value="F:collagen binding"/>
    <property type="evidence" value="ECO:0007669"/>
    <property type="project" value="TreeGrafter"/>
</dbReference>
<keyword evidence="8" id="KW-0325">Glycoprotein</keyword>
<reference evidence="14" key="1">
    <citation type="journal article" date="2022" name="bioRxiv">
        <title>Sequencing and chromosome-scale assembly of the giantPleurodeles waltlgenome.</title>
        <authorList>
            <person name="Brown T."/>
            <person name="Elewa A."/>
            <person name="Iarovenko S."/>
            <person name="Subramanian E."/>
            <person name="Araus A.J."/>
            <person name="Petzold A."/>
            <person name="Susuki M."/>
            <person name="Suzuki K.-i.T."/>
            <person name="Hayashi T."/>
            <person name="Toyoda A."/>
            <person name="Oliveira C."/>
            <person name="Osipova E."/>
            <person name="Leigh N.D."/>
            <person name="Simon A."/>
            <person name="Yun M.H."/>
        </authorList>
    </citation>
    <scope>NUCLEOTIDE SEQUENCE</scope>
    <source>
        <strain evidence="14">20211129_DDA</strain>
        <tissue evidence="14">Liver</tissue>
    </source>
</reference>
<feature type="disulfide bond" evidence="9">
    <location>
        <begin position="158"/>
        <end position="185"/>
    </location>
</feature>
<keyword evidence="4 11" id="KW-0732">Signal</keyword>
<dbReference type="InterPro" id="IPR035814">
    <property type="entry name" value="NTR_PCOLCE"/>
</dbReference>
<dbReference type="GO" id="GO:0016504">
    <property type="term" value="F:peptidase activator activity"/>
    <property type="evidence" value="ECO:0007669"/>
    <property type="project" value="TreeGrafter"/>
</dbReference>
<dbReference type="EMBL" id="JANPWB010000016">
    <property type="protein sequence ID" value="KAJ1079977.1"/>
    <property type="molecule type" value="Genomic_DNA"/>
</dbReference>
<evidence type="ECO:0000256" key="7">
    <source>
        <dbReference type="ARBA" id="ARBA00023157"/>
    </source>
</evidence>
<feature type="compositionally biased region" description="Pro residues" evidence="10">
    <location>
        <begin position="306"/>
        <end position="318"/>
    </location>
</feature>
<keyword evidence="2" id="KW-0964">Secreted</keyword>
<dbReference type="Pfam" id="PF00431">
    <property type="entry name" value="CUB"/>
    <property type="match status" value="2"/>
</dbReference>
<feature type="domain" description="CUB" evidence="12">
    <location>
        <begin position="158"/>
        <end position="272"/>
    </location>
</feature>
<dbReference type="InterPro" id="IPR001134">
    <property type="entry name" value="Netrin_domain"/>
</dbReference>
<dbReference type="InterPro" id="IPR000859">
    <property type="entry name" value="CUB_dom"/>
</dbReference>
<dbReference type="InterPro" id="IPR035914">
    <property type="entry name" value="Sperma_CUB_dom_sf"/>
</dbReference>
<dbReference type="CDD" id="cd00041">
    <property type="entry name" value="CUB"/>
    <property type="match status" value="2"/>
</dbReference>
<dbReference type="SMART" id="SM00042">
    <property type="entry name" value="CUB"/>
    <property type="match status" value="2"/>
</dbReference>
<dbReference type="PANTHER" id="PTHR24251">
    <property type="entry name" value="OVOCHYMASE-RELATED"/>
    <property type="match status" value="1"/>
</dbReference>
<feature type="domain" description="CUB" evidence="12">
    <location>
        <begin position="36"/>
        <end position="148"/>
    </location>
</feature>
<protein>
    <recommendedName>
        <fullName evidence="16">Procollagen C-endopeptidase enhancer</fullName>
    </recommendedName>
</protein>
<feature type="compositionally biased region" description="Low complexity" evidence="10">
    <location>
        <begin position="371"/>
        <end position="382"/>
    </location>
</feature>
<dbReference type="InterPro" id="IPR018933">
    <property type="entry name" value="Netrin_module_non-TIMP"/>
</dbReference>
<evidence type="ECO:0000259" key="13">
    <source>
        <dbReference type="PROSITE" id="PS50189"/>
    </source>
</evidence>
<dbReference type="FunFam" id="2.60.120.290:FF:000005">
    <property type="entry name" value="Procollagen C-endopeptidase enhancer 1"/>
    <property type="match status" value="1"/>
</dbReference>
<dbReference type="GO" id="GO:0008233">
    <property type="term" value="F:peptidase activity"/>
    <property type="evidence" value="ECO:0007669"/>
    <property type="project" value="UniProtKB-KW"/>
</dbReference>
<dbReference type="PROSITE" id="PS50189">
    <property type="entry name" value="NTR"/>
    <property type="match status" value="1"/>
</dbReference>
<evidence type="ECO:0000256" key="10">
    <source>
        <dbReference type="SAM" id="MobiDB-lite"/>
    </source>
</evidence>
<dbReference type="CDD" id="cd03576">
    <property type="entry name" value="NTR_PCOLCE"/>
    <property type="match status" value="1"/>
</dbReference>
<evidence type="ECO:0000256" key="1">
    <source>
        <dbReference type="ARBA" id="ARBA00004613"/>
    </source>
</evidence>
<evidence type="ECO:0000256" key="11">
    <source>
        <dbReference type="SAM" id="SignalP"/>
    </source>
</evidence>
<keyword evidence="15" id="KW-1185">Reference proteome</keyword>
<feature type="chain" id="PRO_5043440155" description="Procollagen C-endopeptidase enhancer" evidence="11">
    <location>
        <begin position="22"/>
        <end position="523"/>
    </location>
</feature>
<gene>
    <name evidence="14" type="ORF">NDU88_000199</name>
</gene>
<evidence type="ECO:0000259" key="12">
    <source>
        <dbReference type="PROSITE" id="PS01180"/>
    </source>
</evidence>
<dbReference type="PROSITE" id="PS01180">
    <property type="entry name" value="CUB"/>
    <property type="match status" value="2"/>
</dbReference>
<evidence type="ECO:0000256" key="3">
    <source>
        <dbReference type="ARBA" id="ARBA00022670"/>
    </source>
</evidence>
<dbReference type="GO" id="GO:0006508">
    <property type="term" value="P:proteolysis"/>
    <property type="evidence" value="ECO:0007669"/>
    <property type="project" value="UniProtKB-KW"/>
</dbReference>
<evidence type="ECO:0000256" key="2">
    <source>
        <dbReference type="ARBA" id="ARBA00022525"/>
    </source>
</evidence>
<organism evidence="14 15">
    <name type="scientific">Pleurodeles waltl</name>
    <name type="common">Iberian ribbed newt</name>
    <dbReference type="NCBI Taxonomy" id="8319"/>
    <lineage>
        <taxon>Eukaryota</taxon>
        <taxon>Metazoa</taxon>
        <taxon>Chordata</taxon>
        <taxon>Craniata</taxon>
        <taxon>Vertebrata</taxon>
        <taxon>Euteleostomi</taxon>
        <taxon>Amphibia</taxon>
        <taxon>Batrachia</taxon>
        <taxon>Caudata</taxon>
        <taxon>Salamandroidea</taxon>
        <taxon>Salamandridae</taxon>
        <taxon>Pleurodelinae</taxon>
        <taxon>Pleurodeles</taxon>
    </lineage>
</organism>
<dbReference type="Proteomes" id="UP001066276">
    <property type="component" value="Chromosome 12"/>
</dbReference>
<dbReference type="Gene3D" id="2.60.120.290">
    <property type="entry name" value="Spermadhesin, CUB domain"/>
    <property type="match status" value="2"/>
</dbReference>
<evidence type="ECO:0000256" key="8">
    <source>
        <dbReference type="ARBA" id="ARBA00023180"/>
    </source>
</evidence>
<dbReference type="SMART" id="SM00643">
    <property type="entry name" value="C345C"/>
    <property type="match status" value="1"/>
</dbReference>
<dbReference type="FunFam" id="2.60.120.290:FF:000013">
    <property type="entry name" value="Membrane frizzled-related protein"/>
    <property type="match status" value="1"/>
</dbReference>
<keyword evidence="7 9" id="KW-1015">Disulfide bond</keyword>
<comment type="caution">
    <text evidence="14">The sequence shown here is derived from an EMBL/GenBank/DDBJ whole genome shotgun (WGS) entry which is preliminary data.</text>
</comment>
<dbReference type="SUPFAM" id="SSF50242">
    <property type="entry name" value="TIMP-like"/>
    <property type="match status" value="1"/>
</dbReference>
<dbReference type="Gene3D" id="2.40.50.120">
    <property type="match status" value="1"/>
</dbReference>